<feature type="transmembrane region" description="Helical" evidence="1">
    <location>
        <begin position="36"/>
        <end position="64"/>
    </location>
</feature>
<dbReference type="RefSeq" id="WP_188959264.1">
    <property type="nucleotide sequence ID" value="NZ_BMQW01000018.1"/>
</dbReference>
<protein>
    <submittedName>
        <fullName evidence="2">Uncharacterized protein</fullName>
    </submittedName>
</protein>
<gene>
    <name evidence="2" type="ORF">GCM10009410_38880</name>
</gene>
<reference evidence="3" key="1">
    <citation type="journal article" date="2019" name="Int. J. Syst. Evol. Microbiol.">
        <title>The Global Catalogue of Microorganisms (GCM) 10K type strain sequencing project: providing services to taxonomists for standard genome sequencing and annotation.</title>
        <authorList>
            <consortium name="The Broad Institute Genomics Platform"/>
            <consortium name="The Broad Institute Genome Sequencing Center for Infectious Disease"/>
            <person name="Wu L."/>
            <person name="Ma J."/>
        </authorList>
    </citation>
    <scope>NUCLEOTIDE SEQUENCE [LARGE SCALE GENOMIC DNA]</scope>
    <source>
        <strain evidence="3">JCM 32305</strain>
    </source>
</reference>
<dbReference type="Proteomes" id="UP000654004">
    <property type="component" value="Unassembled WGS sequence"/>
</dbReference>
<dbReference type="EMBL" id="BMQW01000018">
    <property type="protein sequence ID" value="GGQ01532.1"/>
    <property type="molecule type" value="Genomic_DNA"/>
</dbReference>
<keyword evidence="3" id="KW-1185">Reference proteome</keyword>
<accession>A0ABQ2QZT7</accession>
<sequence>MNKHYRAAIKRALWIGIPFGLWAILVISSVDSTSGSVISFAVGLPAIILSFLLGLYWLFFMILVQATIGQYITIPESIGYIGLIACPAINSAIKAYSRSKQTET</sequence>
<keyword evidence="1" id="KW-0812">Transmembrane</keyword>
<evidence type="ECO:0000256" key="1">
    <source>
        <dbReference type="SAM" id="Phobius"/>
    </source>
</evidence>
<keyword evidence="1" id="KW-0472">Membrane</keyword>
<proteinExistence type="predicted"/>
<name>A0ABQ2QZT7_9GAMM</name>
<comment type="caution">
    <text evidence="2">The sequence shown here is derived from an EMBL/GenBank/DDBJ whole genome shotgun (WGS) entry which is preliminary data.</text>
</comment>
<keyword evidence="1" id="KW-1133">Transmembrane helix</keyword>
<evidence type="ECO:0000313" key="2">
    <source>
        <dbReference type="EMBL" id="GGQ01532.1"/>
    </source>
</evidence>
<evidence type="ECO:0000313" key="3">
    <source>
        <dbReference type="Proteomes" id="UP000654004"/>
    </source>
</evidence>
<organism evidence="2 3">
    <name type="scientific">Shewanella ulleungensis</name>
    <dbReference type="NCBI Taxonomy" id="2282699"/>
    <lineage>
        <taxon>Bacteria</taxon>
        <taxon>Pseudomonadati</taxon>
        <taxon>Pseudomonadota</taxon>
        <taxon>Gammaproteobacteria</taxon>
        <taxon>Alteromonadales</taxon>
        <taxon>Shewanellaceae</taxon>
        <taxon>Shewanella</taxon>
    </lineage>
</organism>
<feature type="transmembrane region" description="Helical" evidence="1">
    <location>
        <begin position="12"/>
        <end position="30"/>
    </location>
</feature>